<dbReference type="AlphaFoldDB" id="A0A6A2ZLN7"/>
<organism evidence="2 3">
    <name type="scientific">Hibiscus syriacus</name>
    <name type="common">Rose of Sharon</name>
    <dbReference type="NCBI Taxonomy" id="106335"/>
    <lineage>
        <taxon>Eukaryota</taxon>
        <taxon>Viridiplantae</taxon>
        <taxon>Streptophyta</taxon>
        <taxon>Embryophyta</taxon>
        <taxon>Tracheophyta</taxon>
        <taxon>Spermatophyta</taxon>
        <taxon>Magnoliopsida</taxon>
        <taxon>eudicotyledons</taxon>
        <taxon>Gunneridae</taxon>
        <taxon>Pentapetalae</taxon>
        <taxon>rosids</taxon>
        <taxon>malvids</taxon>
        <taxon>Malvales</taxon>
        <taxon>Malvaceae</taxon>
        <taxon>Malvoideae</taxon>
        <taxon>Hibiscus</taxon>
    </lineage>
</organism>
<feature type="compositionally biased region" description="Basic and acidic residues" evidence="1">
    <location>
        <begin position="223"/>
        <end position="234"/>
    </location>
</feature>
<evidence type="ECO:0000313" key="2">
    <source>
        <dbReference type="EMBL" id="KAE8692397.1"/>
    </source>
</evidence>
<evidence type="ECO:0000256" key="1">
    <source>
        <dbReference type="SAM" id="MobiDB-lite"/>
    </source>
</evidence>
<feature type="region of interest" description="Disordered" evidence="1">
    <location>
        <begin position="215"/>
        <end position="234"/>
    </location>
</feature>
<evidence type="ECO:0000313" key="3">
    <source>
        <dbReference type="Proteomes" id="UP000436088"/>
    </source>
</evidence>
<gene>
    <name evidence="2" type="ORF">F3Y22_tig00110839pilonHSYRG00034</name>
</gene>
<sequence>METSCFVKRTDGRTRQFGWIGGYGVICYVERFEGFLRGWVEQLHSITGRIILSGGSELVSFSTFATTKMAHSFRFGRFVTSMVFRTGPVSESVMLPLESLNGRQRLRKFSKISAIRTTEPGSHVVSFTGDVGYLNPPLACYIGVWSRPSSPELLISPNVLKLKLFVASIRENHYLQSGDGFFSSIANSLSNFGSAMSKSVNDLLAYEGLEVVNPEGGTEDVGEEARRGRWNENA</sequence>
<dbReference type="EMBL" id="VEPZ02001135">
    <property type="protein sequence ID" value="KAE8692397.1"/>
    <property type="molecule type" value="Genomic_DNA"/>
</dbReference>
<reference evidence="2" key="1">
    <citation type="submission" date="2019-09" db="EMBL/GenBank/DDBJ databases">
        <title>Draft genome information of white flower Hibiscus syriacus.</title>
        <authorList>
            <person name="Kim Y.-M."/>
        </authorList>
    </citation>
    <scope>NUCLEOTIDE SEQUENCE [LARGE SCALE GENOMIC DNA]</scope>
    <source>
        <strain evidence="2">YM2019G1</strain>
    </source>
</reference>
<proteinExistence type="predicted"/>
<name>A0A6A2ZLN7_HIBSY</name>
<dbReference type="Proteomes" id="UP000436088">
    <property type="component" value="Unassembled WGS sequence"/>
</dbReference>
<accession>A0A6A2ZLN7</accession>
<keyword evidence="3" id="KW-1185">Reference proteome</keyword>
<protein>
    <submittedName>
        <fullName evidence="2">Uncharacterized protein</fullName>
    </submittedName>
</protein>
<comment type="caution">
    <text evidence="2">The sequence shown here is derived from an EMBL/GenBank/DDBJ whole genome shotgun (WGS) entry which is preliminary data.</text>
</comment>